<dbReference type="GO" id="GO:0061817">
    <property type="term" value="P:endoplasmic reticulum-plasma membrane tethering"/>
    <property type="evidence" value="ECO:0007669"/>
    <property type="project" value="TreeGrafter"/>
</dbReference>
<gene>
    <name evidence="3" type="ORF">EPI10_014943</name>
</gene>
<sequence>MTADGSNPLISVQPNALKFVCKFHLISVFTPMHACNAYIHGSIPRLCDQLVHGIGDDCSFDKFMELDYEDSIELEKPSFCDLKVVNNTEHHVAFKVKTTSPKKYFVRPNTGVVQPWDSSFNKESTKEIQECKLKVFYVTPSSRGNSEDEGFKSYSDQAPDSNSVSLVIVLLKFTRPAT</sequence>
<dbReference type="GO" id="GO:0005789">
    <property type="term" value="C:endoplasmic reticulum membrane"/>
    <property type="evidence" value="ECO:0007669"/>
    <property type="project" value="InterPro"/>
</dbReference>
<dbReference type="InterPro" id="IPR000535">
    <property type="entry name" value="MSP_dom"/>
</dbReference>
<feature type="domain" description="MSP" evidence="2">
    <location>
        <begin position="57"/>
        <end position="178"/>
    </location>
</feature>
<comment type="caution">
    <text evidence="3">The sequence shown here is derived from an EMBL/GenBank/DDBJ whole genome shotgun (WGS) entry which is preliminary data.</text>
</comment>
<dbReference type="PROSITE" id="PS50202">
    <property type="entry name" value="MSP"/>
    <property type="match status" value="1"/>
</dbReference>
<dbReference type="InterPro" id="IPR008962">
    <property type="entry name" value="PapD-like_sf"/>
</dbReference>
<evidence type="ECO:0000313" key="4">
    <source>
        <dbReference type="Proteomes" id="UP000325315"/>
    </source>
</evidence>
<dbReference type="InterPro" id="IPR016763">
    <property type="entry name" value="VAP"/>
</dbReference>
<proteinExistence type="inferred from homology"/>
<dbReference type="GO" id="GO:0005886">
    <property type="term" value="C:plasma membrane"/>
    <property type="evidence" value="ECO:0007669"/>
    <property type="project" value="TreeGrafter"/>
</dbReference>
<reference evidence="4" key="1">
    <citation type="journal article" date="2019" name="Plant Biotechnol. J.">
        <title>Genome sequencing of the Australian wild diploid species Gossypium australe highlights disease resistance and delayed gland morphogenesis.</title>
        <authorList>
            <person name="Cai Y."/>
            <person name="Cai X."/>
            <person name="Wang Q."/>
            <person name="Wang P."/>
            <person name="Zhang Y."/>
            <person name="Cai C."/>
            <person name="Xu Y."/>
            <person name="Wang K."/>
            <person name="Zhou Z."/>
            <person name="Wang C."/>
            <person name="Geng S."/>
            <person name="Li B."/>
            <person name="Dong Q."/>
            <person name="Hou Y."/>
            <person name="Wang H."/>
            <person name="Ai P."/>
            <person name="Liu Z."/>
            <person name="Yi F."/>
            <person name="Sun M."/>
            <person name="An G."/>
            <person name="Cheng J."/>
            <person name="Zhang Y."/>
            <person name="Shi Q."/>
            <person name="Xie Y."/>
            <person name="Shi X."/>
            <person name="Chang Y."/>
            <person name="Huang F."/>
            <person name="Chen Y."/>
            <person name="Hong S."/>
            <person name="Mi L."/>
            <person name="Sun Q."/>
            <person name="Zhang L."/>
            <person name="Zhou B."/>
            <person name="Peng R."/>
            <person name="Zhang X."/>
            <person name="Liu F."/>
        </authorList>
    </citation>
    <scope>NUCLEOTIDE SEQUENCE [LARGE SCALE GENOMIC DNA]</scope>
    <source>
        <strain evidence="4">cv. PA1801</strain>
    </source>
</reference>
<protein>
    <submittedName>
        <fullName evidence="3">Vesicle-associated 2-1-like protein</fullName>
    </submittedName>
</protein>
<dbReference type="SUPFAM" id="SSF49354">
    <property type="entry name" value="PapD-like"/>
    <property type="match status" value="1"/>
</dbReference>
<dbReference type="AlphaFoldDB" id="A0A5B6VIR8"/>
<dbReference type="PANTHER" id="PTHR10809">
    <property type="entry name" value="VESICLE-ASSOCIATED MEMBRANE PROTEIN-ASSOCIATED PROTEIN"/>
    <property type="match status" value="1"/>
</dbReference>
<dbReference type="PANTHER" id="PTHR10809:SF42">
    <property type="entry name" value="VESICLE-ASSOCIATED PROTEIN 2-1"/>
    <property type="match status" value="1"/>
</dbReference>
<accession>A0A5B6VIR8</accession>
<comment type="similarity">
    <text evidence="1">Belongs to the VAMP-associated protein (VAP) (TC 9.B.17) family.</text>
</comment>
<evidence type="ECO:0000256" key="1">
    <source>
        <dbReference type="ARBA" id="ARBA00008932"/>
    </source>
</evidence>
<dbReference type="Pfam" id="PF00635">
    <property type="entry name" value="Motile_Sperm"/>
    <property type="match status" value="1"/>
</dbReference>
<dbReference type="Proteomes" id="UP000325315">
    <property type="component" value="Unassembled WGS sequence"/>
</dbReference>
<dbReference type="Gene3D" id="2.60.40.10">
    <property type="entry name" value="Immunoglobulins"/>
    <property type="match status" value="1"/>
</dbReference>
<dbReference type="GO" id="GO:0090158">
    <property type="term" value="P:endoplasmic reticulum membrane organization"/>
    <property type="evidence" value="ECO:0007669"/>
    <property type="project" value="TreeGrafter"/>
</dbReference>
<dbReference type="EMBL" id="SMMG02000006">
    <property type="protein sequence ID" value="KAA3469120.1"/>
    <property type="molecule type" value="Genomic_DNA"/>
</dbReference>
<dbReference type="InterPro" id="IPR013783">
    <property type="entry name" value="Ig-like_fold"/>
</dbReference>
<name>A0A5B6VIR8_9ROSI</name>
<dbReference type="OrthoDB" id="264603at2759"/>
<evidence type="ECO:0000313" key="3">
    <source>
        <dbReference type="EMBL" id="KAA3469120.1"/>
    </source>
</evidence>
<organism evidence="3 4">
    <name type="scientific">Gossypium australe</name>
    <dbReference type="NCBI Taxonomy" id="47621"/>
    <lineage>
        <taxon>Eukaryota</taxon>
        <taxon>Viridiplantae</taxon>
        <taxon>Streptophyta</taxon>
        <taxon>Embryophyta</taxon>
        <taxon>Tracheophyta</taxon>
        <taxon>Spermatophyta</taxon>
        <taxon>Magnoliopsida</taxon>
        <taxon>eudicotyledons</taxon>
        <taxon>Gunneridae</taxon>
        <taxon>Pentapetalae</taxon>
        <taxon>rosids</taxon>
        <taxon>malvids</taxon>
        <taxon>Malvales</taxon>
        <taxon>Malvaceae</taxon>
        <taxon>Malvoideae</taxon>
        <taxon>Gossypium</taxon>
    </lineage>
</organism>
<evidence type="ECO:0000259" key="2">
    <source>
        <dbReference type="PROSITE" id="PS50202"/>
    </source>
</evidence>
<keyword evidence="4" id="KW-1185">Reference proteome</keyword>